<dbReference type="GO" id="GO:0032266">
    <property type="term" value="F:phosphatidylinositol-3-phosphate binding"/>
    <property type="evidence" value="ECO:0000318"/>
    <property type="project" value="GO_Central"/>
</dbReference>
<feature type="region of interest" description="Disordered" evidence="7">
    <location>
        <begin position="1"/>
        <end position="37"/>
    </location>
</feature>
<reference evidence="9" key="3">
    <citation type="submission" date="2025-09" db="UniProtKB">
        <authorList>
            <consortium name="Ensembl"/>
        </authorList>
    </citation>
    <scope>IDENTIFICATION</scope>
    <source>
        <strain evidence="9">Thoroughbred</strain>
    </source>
</reference>
<proteinExistence type="inferred from homology"/>
<dbReference type="GO" id="GO:0034499">
    <property type="term" value="P:late endosome to Golgi transport"/>
    <property type="evidence" value="ECO:0000318"/>
    <property type="project" value="GO_Central"/>
</dbReference>
<evidence type="ECO:0000256" key="1">
    <source>
        <dbReference type="ARBA" id="ARBA00010883"/>
    </source>
</evidence>
<dbReference type="PANTHER" id="PTHR45963">
    <property type="entry name" value="RE52028P"/>
    <property type="match status" value="1"/>
</dbReference>
<evidence type="ECO:0000259" key="8">
    <source>
        <dbReference type="PROSITE" id="PS50195"/>
    </source>
</evidence>
<evidence type="ECO:0000256" key="3">
    <source>
        <dbReference type="ARBA" id="ARBA00022553"/>
    </source>
</evidence>
<feature type="domain" description="PX" evidence="8">
    <location>
        <begin position="123"/>
        <end position="247"/>
    </location>
</feature>
<dbReference type="GeneTree" id="ENSGT00940000153609"/>
<dbReference type="Pfam" id="PF00787">
    <property type="entry name" value="PX"/>
    <property type="match status" value="1"/>
</dbReference>
<keyword evidence="3" id="KW-0597">Phosphoprotein</keyword>
<dbReference type="Gene3D" id="3.30.1520.10">
    <property type="entry name" value="Phox-like domain"/>
    <property type="match status" value="1"/>
</dbReference>
<dbReference type="GO" id="GO:0031901">
    <property type="term" value="C:early endosome membrane"/>
    <property type="evidence" value="ECO:0000318"/>
    <property type="project" value="GO_Central"/>
</dbReference>
<evidence type="ECO:0000256" key="2">
    <source>
        <dbReference type="ARBA" id="ARBA00022448"/>
    </source>
</evidence>
<protein>
    <submittedName>
        <fullName evidence="9">Sorting nexin 12</fullName>
    </submittedName>
</protein>
<dbReference type="PROSITE" id="PS50195">
    <property type="entry name" value="PX"/>
    <property type="match status" value="1"/>
</dbReference>
<keyword evidence="4" id="KW-0653">Protein transport</keyword>
<evidence type="ECO:0000256" key="6">
    <source>
        <dbReference type="ARBA" id="ARBA00023121"/>
    </source>
</evidence>
<dbReference type="InterPro" id="IPR051074">
    <property type="entry name" value="Sorting_Nexin"/>
</dbReference>
<dbReference type="InterPro" id="IPR001683">
    <property type="entry name" value="PX_dom"/>
</dbReference>
<dbReference type="CDD" id="cd07294">
    <property type="entry name" value="PX_SNX12"/>
    <property type="match status" value="1"/>
</dbReference>
<dbReference type="GO" id="GO:0051246">
    <property type="term" value="P:regulation of protein metabolic process"/>
    <property type="evidence" value="ECO:0007669"/>
    <property type="project" value="UniProtKB-ARBA"/>
</dbReference>
<accession>A0A9L0QYN9</accession>
<dbReference type="Ensembl" id="ENSECAT00000094686.1">
    <property type="protein sequence ID" value="ENSECAP00000055497.1"/>
    <property type="gene ID" value="ENSECAG00000036345.3"/>
</dbReference>
<dbReference type="FunFam" id="3.30.1520.10:FF:000002">
    <property type="entry name" value="Sorting nexin 12"/>
    <property type="match status" value="1"/>
</dbReference>
<sequence length="276" mass="30709">MQVPGRLQTPPGRLNDASSAQDTQPPAGLQFRAPGPGPGQRARACVRACVRGRACAAPLSVGWLVTLQAGGAVRAPPSGLCPPPPFPGPSLSFGKMSDTAVADTRRLNSKPQDLTDAYGPPSNFLEIDIFNPQTVGVGRARFTTYEVRMRTNLPIFKLKESCVRRRYSDFEWLKNELERDSKIVVPPLPGKALKRQLPFRGDEGIFEESFIEERRQGLEQFINKIAGHPLAQNERCLHMFLQEEAIDRNYVPGKVEKEVKPKGTWWPWRIGRLALS</sequence>
<comment type="similarity">
    <text evidence="1">Belongs to the sorting nexin family.</text>
</comment>
<reference evidence="9 10" key="1">
    <citation type="journal article" date="2009" name="Science">
        <title>Genome sequence, comparative analysis, and population genetics of the domestic horse.</title>
        <authorList>
            <consortium name="Broad Institute Genome Sequencing Platform"/>
            <consortium name="Broad Institute Whole Genome Assembly Team"/>
            <person name="Wade C.M."/>
            <person name="Giulotto E."/>
            <person name="Sigurdsson S."/>
            <person name="Zoli M."/>
            <person name="Gnerre S."/>
            <person name="Imsland F."/>
            <person name="Lear T.L."/>
            <person name="Adelson D.L."/>
            <person name="Bailey E."/>
            <person name="Bellone R.R."/>
            <person name="Bloecker H."/>
            <person name="Distl O."/>
            <person name="Edgar R.C."/>
            <person name="Garber M."/>
            <person name="Leeb T."/>
            <person name="Mauceli E."/>
            <person name="MacLeod J.N."/>
            <person name="Penedo M.C.T."/>
            <person name="Raison J.M."/>
            <person name="Sharpe T."/>
            <person name="Vogel J."/>
            <person name="Andersson L."/>
            <person name="Antczak D.F."/>
            <person name="Biagi T."/>
            <person name="Binns M.M."/>
            <person name="Chowdhary B.P."/>
            <person name="Coleman S.J."/>
            <person name="Della Valle G."/>
            <person name="Fryc S."/>
            <person name="Guerin G."/>
            <person name="Hasegawa T."/>
            <person name="Hill E.W."/>
            <person name="Jurka J."/>
            <person name="Kiialainen A."/>
            <person name="Lindgren G."/>
            <person name="Liu J."/>
            <person name="Magnani E."/>
            <person name="Mickelson J.R."/>
            <person name="Murray J."/>
            <person name="Nergadze S.G."/>
            <person name="Onofrio R."/>
            <person name="Pedroni S."/>
            <person name="Piras M.F."/>
            <person name="Raudsepp T."/>
            <person name="Rocchi M."/>
            <person name="Roeed K.H."/>
            <person name="Ryder O.A."/>
            <person name="Searle S."/>
            <person name="Skow L."/>
            <person name="Swinburne J.E."/>
            <person name="Syvaenen A.C."/>
            <person name="Tozaki T."/>
            <person name="Valberg S.J."/>
            <person name="Vaudin M."/>
            <person name="White J.R."/>
            <person name="Zody M.C."/>
            <person name="Lander E.S."/>
            <person name="Lindblad-Toh K."/>
        </authorList>
    </citation>
    <scope>NUCLEOTIDE SEQUENCE [LARGE SCALE GENOMIC DNA]</scope>
    <source>
        <strain evidence="9 10">Thoroughbred</strain>
    </source>
</reference>
<dbReference type="GO" id="GO:0032456">
    <property type="term" value="P:endocytic recycling"/>
    <property type="evidence" value="ECO:0000318"/>
    <property type="project" value="GO_Central"/>
</dbReference>
<organism evidence="9 10">
    <name type="scientific">Equus caballus</name>
    <name type="common">Horse</name>
    <dbReference type="NCBI Taxonomy" id="9796"/>
    <lineage>
        <taxon>Eukaryota</taxon>
        <taxon>Metazoa</taxon>
        <taxon>Chordata</taxon>
        <taxon>Craniata</taxon>
        <taxon>Vertebrata</taxon>
        <taxon>Euteleostomi</taxon>
        <taxon>Mammalia</taxon>
        <taxon>Eutheria</taxon>
        <taxon>Laurasiatheria</taxon>
        <taxon>Perissodactyla</taxon>
        <taxon>Equidae</taxon>
        <taxon>Equus</taxon>
    </lineage>
</organism>
<keyword evidence="6" id="KW-0446">Lipid-binding</keyword>
<reference evidence="9" key="2">
    <citation type="submission" date="2025-08" db="UniProtKB">
        <authorList>
            <consortium name="Ensembl"/>
        </authorList>
    </citation>
    <scope>IDENTIFICATION</scope>
    <source>
        <strain evidence="9">Thoroughbred</strain>
    </source>
</reference>
<dbReference type="InterPro" id="IPR036871">
    <property type="entry name" value="PX_dom_sf"/>
</dbReference>
<keyword evidence="10" id="KW-1185">Reference proteome</keyword>
<evidence type="ECO:0000256" key="7">
    <source>
        <dbReference type="SAM" id="MobiDB-lite"/>
    </source>
</evidence>
<evidence type="ECO:0000256" key="4">
    <source>
        <dbReference type="ARBA" id="ARBA00022927"/>
    </source>
</evidence>
<gene>
    <name evidence="9" type="primary">SNX12</name>
</gene>
<evidence type="ECO:0000313" key="9">
    <source>
        <dbReference type="Ensembl" id="ENSECAP00000055497.1"/>
    </source>
</evidence>
<dbReference type="SUPFAM" id="SSF64268">
    <property type="entry name" value="PX domain"/>
    <property type="match status" value="1"/>
</dbReference>
<dbReference type="PANTHER" id="PTHR45963:SF3">
    <property type="entry name" value="SORTING NEXIN-12"/>
    <property type="match status" value="1"/>
</dbReference>
<dbReference type="AlphaFoldDB" id="A0A9L0QYN9"/>
<evidence type="ECO:0000313" key="10">
    <source>
        <dbReference type="Proteomes" id="UP000002281"/>
    </source>
</evidence>
<dbReference type="SMART" id="SM00312">
    <property type="entry name" value="PX"/>
    <property type="match status" value="1"/>
</dbReference>
<dbReference type="GO" id="GO:0015031">
    <property type="term" value="P:protein transport"/>
    <property type="evidence" value="ECO:0007669"/>
    <property type="project" value="UniProtKB-KW"/>
</dbReference>
<dbReference type="Proteomes" id="UP000002281">
    <property type="component" value="Chromosome X"/>
</dbReference>
<dbReference type="GO" id="GO:0030904">
    <property type="term" value="C:retromer complex"/>
    <property type="evidence" value="ECO:0000318"/>
    <property type="project" value="GO_Central"/>
</dbReference>
<dbReference type="GO" id="GO:0051223">
    <property type="term" value="P:regulation of protein transport"/>
    <property type="evidence" value="ECO:0007669"/>
    <property type="project" value="UniProtKB-ARBA"/>
</dbReference>
<evidence type="ECO:0000256" key="5">
    <source>
        <dbReference type="ARBA" id="ARBA00022990"/>
    </source>
</evidence>
<keyword evidence="2" id="KW-0813">Transport</keyword>
<name>A0A9L0QYN9_HORSE</name>
<keyword evidence="5" id="KW-0007">Acetylation</keyword>